<evidence type="ECO:0000256" key="24">
    <source>
        <dbReference type="ARBA" id="ARBA00042403"/>
    </source>
</evidence>
<keyword evidence="7 28" id="KW-0645">Protease</keyword>
<feature type="domain" description="EGF-like" evidence="30">
    <location>
        <begin position="94"/>
        <end position="129"/>
    </location>
</feature>
<evidence type="ECO:0000256" key="15">
    <source>
        <dbReference type="ARBA" id="ARBA00023084"/>
    </source>
</evidence>
<name>Q5FVZ2_XENTR</name>
<accession>Q5FVZ2</accession>
<evidence type="ECO:0000256" key="4">
    <source>
        <dbReference type="ARBA" id="ARBA00022479"/>
    </source>
</evidence>
<comment type="catalytic activity">
    <reaction evidence="19">
        <text>Degradation of blood coagulation factors Va and VIIIa.</text>
        <dbReference type="EC" id="3.4.21.69"/>
    </reaction>
</comment>
<dbReference type="GO" id="GO:0006508">
    <property type="term" value="P:proteolysis"/>
    <property type="evidence" value="ECO:0000318"/>
    <property type="project" value="GO_Central"/>
</dbReference>
<evidence type="ECO:0000256" key="28">
    <source>
        <dbReference type="RuleBase" id="RU363034"/>
    </source>
</evidence>
<evidence type="ECO:0000256" key="23">
    <source>
        <dbReference type="ARBA" id="ARBA00041306"/>
    </source>
</evidence>
<dbReference type="Reactome" id="R-XTR-8957275">
    <property type="pathway name" value="Post-translational protein phosphorylation"/>
</dbReference>
<evidence type="ECO:0000256" key="1">
    <source>
        <dbReference type="ARBA" id="ARBA00004240"/>
    </source>
</evidence>
<dbReference type="PRINTS" id="PR00001">
    <property type="entry name" value="GLABLOOD"/>
</dbReference>
<dbReference type="Pfam" id="PF14670">
    <property type="entry name" value="FXa_inhibition"/>
    <property type="match status" value="1"/>
</dbReference>
<dbReference type="GeneTree" id="ENSGT00940000154505"/>
<reference evidence="36" key="5">
    <citation type="submission" date="2025-04" db="UniProtKB">
        <authorList>
            <consortium name="RefSeq"/>
        </authorList>
    </citation>
    <scope>IDENTIFICATION</scope>
</reference>
<reference evidence="36" key="1">
    <citation type="journal article" date="2002" name="Dev. Dyn.">
        <title>Genetic and genomic tools for Xenopus research: The NIH Xenopus initiative.</title>
        <authorList>
            <person name="Klein S.L."/>
            <person name="Strausberg R.L."/>
            <person name="Wagner L."/>
            <person name="Pontius J."/>
            <person name="Clifton S.W."/>
            <person name="Richardson P."/>
        </authorList>
    </citation>
    <scope>NUCLEOTIDE SEQUENCE</scope>
</reference>
<dbReference type="InterPro" id="IPR000742">
    <property type="entry name" value="EGF"/>
</dbReference>
<organism evidence="33">
    <name type="scientific">Xenopus tropicalis</name>
    <name type="common">Western clawed frog</name>
    <name type="synonym">Silurana tropicalis</name>
    <dbReference type="NCBI Taxonomy" id="8364"/>
    <lineage>
        <taxon>Eukaryota</taxon>
        <taxon>Metazoa</taxon>
        <taxon>Chordata</taxon>
        <taxon>Craniata</taxon>
        <taxon>Vertebrata</taxon>
        <taxon>Euteleostomi</taxon>
        <taxon>Amphibia</taxon>
        <taxon>Batrachia</taxon>
        <taxon>Anura</taxon>
        <taxon>Pipoidea</taxon>
        <taxon>Pipidae</taxon>
        <taxon>Xenopodinae</taxon>
        <taxon>Xenopus</taxon>
        <taxon>Silurana</taxon>
    </lineage>
</organism>
<evidence type="ECO:0000313" key="37">
    <source>
        <dbReference type="Xenbase" id="XB-GENE-973141"/>
    </source>
</evidence>
<sequence>MNCLPPCRIWWPLIFYFILVIWESPKAKSSPVFSSRQEANHVLKVRKRAYNFMEELKPGSLERECIEEKCDFEEAFEIFETREDTLNFWAKYFDGDQCQSNPCVNAVCKDGIGRFDCICNEGWEGRLCKIEVEYSNCSLNNGGCMHFCTNTENSTSRVCSCAQGYRLNDDYKTCQPAVEFPCGKLKIVDYGYSARLTGAKQGRKGDSPWQAMLRYEKKLKCGGVLIHPFWVLTAAHCVTHAGKYTVRLGEYDIRKLEDTEQQFAVIKIIPHPEYESNTNDNDIALLRLVQPVVYNKYILPICLPSVDLAESNLTMDDTVVAVTGWGREDETALNYSSVLSYIQIPIAPRNQCAETLKDGVSDNMLCAGQLGHIQDACYGDSGGPMVTKFGETWFLVGLVSWGEGCGRLNNFGVYTKVSRYLDWIAQKMVEYEEAQRLSAASQTEKQNVNKSRKIRP</sequence>
<dbReference type="PROSITE" id="PS00022">
    <property type="entry name" value="EGF_1"/>
    <property type="match status" value="1"/>
</dbReference>
<dbReference type="SUPFAM" id="SSF50494">
    <property type="entry name" value="Trypsin-like serine proteases"/>
    <property type="match status" value="1"/>
</dbReference>
<keyword evidence="5" id="KW-0964">Secreted</keyword>
<evidence type="ECO:0000256" key="14">
    <source>
        <dbReference type="ARBA" id="ARBA00023034"/>
    </source>
</evidence>
<feature type="domain" description="Gla" evidence="32">
    <location>
        <begin position="48"/>
        <end position="94"/>
    </location>
</feature>
<dbReference type="PIRSF" id="PIRSF001143">
    <property type="entry name" value="Factor_X"/>
    <property type="match status" value="1"/>
</dbReference>
<evidence type="ECO:0000256" key="12">
    <source>
        <dbReference type="ARBA" id="ARBA00022825"/>
    </source>
</evidence>
<dbReference type="ExpressionAtlas" id="Q5FVZ2">
    <property type="expression patterns" value="baseline"/>
</dbReference>
<evidence type="ECO:0000256" key="9">
    <source>
        <dbReference type="ARBA" id="ARBA00022696"/>
    </source>
</evidence>
<dbReference type="PROSITE" id="PS01186">
    <property type="entry name" value="EGF_2"/>
    <property type="match status" value="2"/>
</dbReference>
<dbReference type="CDD" id="cd00190">
    <property type="entry name" value="Tryp_SPc"/>
    <property type="match status" value="1"/>
</dbReference>
<dbReference type="InterPro" id="IPR035972">
    <property type="entry name" value="GLA-like_dom_SF"/>
</dbReference>
<dbReference type="Reactome" id="R-XTR-159763">
    <property type="pathway name" value="Transport of gamma-carboxylated protein precursors from the endoplasmic reticulum to the Golgi apparatus"/>
</dbReference>
<evidence type="ECO:0000256" key="3">
    <source>
        <dbReference type="ARBA" id="ARBA00004613"/>
    </source>
</evidence>
<keyword evidence="11" id="KW-0256">Endoplasmic reticulum</keyword>
<dbReference type="PROSITE" id="PS00134">
    <property type="entry name" value="TRYPSIN_HIS"/>
    <property type="match status" value="1"/>
</dbReference>
<dbReference type="Proteomes" id="UP000008143">
    <property type="component" value="Chromosome 5"/>
</dbReference>
<dbReference type="InterPro" id="IPR001314">
    <property type="entry name" value="Peptidase_S1A"/>
</dbReference>
<evidence type="ECO:0000256" key="7">
    <source>
        <dbReference type="ARBA" id="ARBA00022670"/>
    </source>
</evidence>
<dbReference type="SUPFAM" id="SSF57196">
    <property type="entry name" value="EGF/Laminin"/>
    <property type="match status" value="2"/>
</dbReference>
<feature type="chain" id="PRO_5033206128" description="Vitamin K-dependent protein C" evidence="29 36">
    <location>
        <begin position="30"/>
        <end position="456"/>
    </location>
</feature>
<dbReference type="Ensembl" id="ENSXETT00000006481">
    <property type="protein sequence ID" value="ENSXETP00000006481"/>
    <property type="gene ID" value="ENSXETG00000002964"/>
</dbReference>
<dbReference type="InterPro" id="IPR000152">
    <property type="entry name" value="EGF-type_Asp/Asn_hydroxyl_site"/>
</dbReference>
<dbReference type="FunFam" id="2.10.25.10:FF:000162">
    <property type="entry name" value="Coagulation factor X (Predicted)"/>
    <property type="match status" value="1"/>
</dbReference>
<dbReference type="OrthoDB" id="9028152at2759"/>
<keyword evidence="17 27" id="KW-1015">Disulfide bond</keyword>
<feature type="disulfide bond" evidence="27">
    <location>
        <begin position="119"/>
        <end position="128"/>
    </location>
</feature>
<evidence type="ECO:0000256" key="26">
    <source>
        <dbReference type="PIRSR" id="PIRSR001143-1"/>
    </source>
</evidence>
<keyword evidence="29 36" id="KW-0732">Signal</keyword>
<dbReference type="PROSITE" id="PS01187">
    <property type="entry name" value="EGF_CA"/>
    <property type="match status" value="1"/>
</dbReference>
<dbReference type="PROSITE" id="PS50998">
    <property type="entry name" value="GLA_2"/>
    <property type="match status" value="1"/>
</dbReference>
<dbReference type="GO" id="GO:0005794">
    <property type="term" value="C:Golgi apparatus"/>
    <property type="evidence" value="ECO:0007669"/>
    <property type="project" value="UniProtKB-SubCell"/>
</dbReference>
<reference evidence="33" key="2">
    <citation type="submission" date="2005-02" db="EMBL/GenBank/DDBJ databases">
        <authorList>
            <consortium name="NIH - Xenopus Gene Collection (XGC) project"/>
        </authorList>
    </citation>
    <scope>NUCLEOTIDE SEQUENCE [LARGE SCALE MRNA]</scope>
    <source>
        <tissue evidence="33">Whole body</tissue>
    </source>
</reference>
<feature type="active site" description="Charge relay system" evidence="26">
    <location>
        <position position="236"/>
    </location>
</feature>
<dbReference type="InterPro" id="IPR050442">
    <property type="entry name" value="Peptidase_S1_coag_factors"/>
</dbReference>
<dbReference type="MEROPS" id="S01.218"/>
<dbReference type="InterPro" id="IPR018097">
    <property type="entry name" value="EGF_Ca-bd_CS"/>
</dbReference>
<dbReference type="SMART" id="SM00181">
    <property type="entry name" value="EGF"/>
    <property type="match status" value="2"/>
</dbReference>
<reference evidence="34" key="3">
    <citation type="journal article" date="2010" name="Science">
        <title>The genome of the Western clawed frog Xenopus tropicalis.</title>
        <authorList>
            <person name="Hellsten U."/>
            <person name="Harland R.M."/>
            <person name="Gilchrist M.J."/>
            <person name="Hendrix D."/>
            <person name="Jurka J."/>
            <person name="Kapitonov V."/>
            <person name="Ovcharenko I."/>
            <person name="Putnam N.H."/>
            <person name="Shu S."/>
            <person name="Taher L."/>
            <person name="Blitz I.L."/>
            <person name="Blumberg B."/>
            <person name="Dichmann D.S."/>
            <person name="Dubchak I."/>
            <person name="Amaya E."/>
            <person name="Detter J.C."/>
            <person name="Fletcher R."/>
            <person name="Gerhard D.S."/>
            <person name="Goodstein D."/>
            <person name="Graves T."/>
            <person name="Grigoriev I.V."/>
            <person name="Grimwood J."/>
            <person name="Kawashima T."/>
            <person name="Lindquist E."/>
            <person name="Lucas S.M."/>
            <person name="Mead P.E."/>
            <person name="Mitros T."/>
            <person name="Ogino H."/>
            <person name="Ohta Y."/>
            <person name="Poliakov A.V."/>
            <person name="Pollet N."/>
            <person name="Robert J."/>
            <person name="Salamov A."/>
            <person name="Sater A.K."/>
            <person name="Schmutz J."/>
            <person name="Terry A."/>
            <person name="Vize P.D."/>
            <person name="Warren W.C."/>
            <person name="Wells D."/>
            <person name="Wills A."/>
            <person name="Wilson R.K."/>
            <person name="Zimmerman L.B."/>
            <person name="Zorn A.M."/>
            <person name="Grainger R."/>
            <person name="Grammer T."/>
            <person name="Khokha M.K."/>
            <person name="Richardson P.M."/>
            <person name="Rokhsar D.S."/>
        </authorList>
    </citation>
    <scope>NUCLEOTIDE SEQUENCE [LARGE SCALE GENOMIC DNA]</scope>
    <source>
        <strain evidence="34">Nigerian</strain>
    </source>
</reference>
<keyword evidence="13" id="KW-0106">Calcium</keyword>
<dbReference type="Gene3D" id="2.10.25.10">
    <property type="entry name" value="Laminin"/>
    <property type="match status" value="2"/>
</dbReference>
<dbReference type="Xenbase" id="XB-GENE-973141">
    <property type="gene designation" value="proc"/>
</dbReference>
<evidence type="ECO:0000313" key="33">
    <source>
        <dbReference type="EMBL" id="AAH89695.1"/>
    </source>
</evidence>
<dbReference type="InterPro" id="IPR043504">
    <property type="entry name" value="Peptidase_S1_PA_chymotrypsin"/>
</dbReference>
<dbReference type="HOGENOM" id="CLU_006842_19_5_1"/>
<dbReference type="InterPro" id="IPR018114">
    <property type="entry name" value="TRYPSIN_HIS"/>
</dbReference>
<evidence type="ECO:0000313" key="35">
    <source>
        <dbReference type="Proteomes" id="UP000008143"/>
    </source>
</evidence>
<feature type="active site" description="Charge relay system" evidence="26">
    <location>
        <position position="381"/>
    </location>
</feature>
<dbReference type="GO" id="GO:0005509">
    <property type="term" value="F:calcium ion binding"/>
    <property type="evidence" value="ECO:0007669"/>
    <property type="project" value="InterPro"/>
</dbReference>
<dbReference type="AlphaFoldDB" id="Q5FVZ2"/>
<dbReference type="GO" id="GO:0005783">
    <property type="term" value="C:endoplasmic reticulum"/>
    <property type="evidence" value="ECO:0007669"/>
    <property type="project" value="UniProtKB-SubCell"/>
</dbReference>
<dbReference type="Reactome" id="R-XTR-381426">
    <property type="pathway name" value="Regulation of Insulin-like Growth Factor (IGF) transport and uptake by Insulin-like Growth Factor Binding Proteins (IGFBPs)"/>
</dbReference>
<evidence type="ECO:0000256" key="17">
    <source>
        <dbReference type="ARBA" id="ARBA00023157"/>
    </source>
</evidence>
<dbReference type="Reactome" id="R-XTR-140875">
    <property type="pathway name" value="Common Pathway of Fibrin Clot Formation"/>
</dbReference>
<feature type="domain" description="Peptidase S1" evidence="31">
    <location>
        <begin position="196"/>
        <end position="429"/>
    </location>
</feature>
<evidence type="ECO:0000256" key="8">
    <source>
        <dbReference type="ARBA" id="ARBA00022685"/>
    </source>
</evidence>
<dbReference type="Gene3D" id="4.10.740.10">
    <property type="entry name" value="Coagulation Factor IX"/>
    <property type="match status" value="1"/>
</dbReference>
<evidence type="ECO:0000256" key="18">
    <source>
        <dbReference type="ARBA" id="ARBA00023180"/>
    </source>
</evidence>
<dbReference type="InterPro" id="IPR000294">
    <property type="entry name" value="GLA_domain"/>
</dbReference>
<evidence type="ECO:0000313" key="34">
    <source>
        <dbReference type="Ensembl" id="ENSXETP00000006481"/>
    </source>
</evidence>
<keyword evidence="14" id="KW-0333">Golgi apparatus</keyword>
<evidence type="ECO:0000256" key="13">
    <source>
        <dbReference type="ARBA" id="ARBA00022837"/>
    </source>
</evidence>
<dbReference type="Gene3D" id="2.40.10.10">
    <property type="entry name" value="Trypsin-like serine proteases"/>
    <property type="match status" value="2"/>
</dbReference>
<dbReference type="GeneID" id="548476"/>
<dbReference type="PaxDb" id="8364-ENSXETP00000006481"/>
<accession>F7DCD0</accession>
<evidence type="ECO:0000256" key="21">
    <source>
        <dbReference type="ARBA" id="ARBA00038995"/>
    </source>
</evidence>
<evidence type="ECO:0000256" key="22">
    <source>
        <dbReference type="ARBA" id="ARBA00040219"/>
    </source>
</evidence>
<dbReference type="InterPro" id="IPR001881">
    <property type="entry name" value="EGF-like_Ca-bd_dom"/>
</dbReference>
<keyword evidence="35" id="KW-1185">Reference proteome</keyword>
<evidence type="ECO:0000256" key="16">
    <source>
        <dbReference type="ARBA" id="ARBA00023145"/>
    </source>
</evidence>
<evidence type="ECO:0000256" key="29">
    <source>
        <dbReference type="SAM" id="SignalP"/>
    </source>
</evidence>
<evidence type="ECO:0000256" key="19">
    <source>
        <dbReference type="ARBA" id="ARBA00036045"/>
    </source>
</evidence>
<dbReference type="FunFam" id="2.10.25.10:FF:000549">
    <property type="entry name" value="Vitamin K-dependent protein C"/>
    <property type="match status" value="1"/>
</dbReference>
<evidence type="ECO:0000259" key="31">
    <source>
        <dbReference type="PROSITE" id="PS50240"/>
    </source>
</evidence>
<dbReference type="SMART" id="SM00179">
    <property type="entry name" value="EGF_CA"/>
    <property type="match status" value="1"/>
</dbReference>
<dbReference type="Reactome" id="R-XTR-159740">
    <property type="pathway name" value="Gamma-carboxylation of protein precursors"/>
</dbReference>
<protein>
    <recommendedName>
        <fullName evidence="22">Vitamin K-dependent protein C</fullName>
        <ecNumber evidence="21">3.4.21.69</ecNumber>
    </recommendedName>
    <alternativeName>
        <fullName evidence="25">Anticoagulant protein C</fullName>
    </alternativeName>
    <alternativeName>
        <fullName evidence="23">Autoprothrombin IIA</fullName>
    </alternativeName>
    <alternativeName>
        <fullName evidence="24">Blood coagulation factor XIV</fullName>
    </alternativeName>
</protein>
<evidence type="ECO:0000256" key="10">
    <source>
        <dbReference type="ARBA" id="ARBA00022801"/>
    </source>
</evidence>
<dbReference type="InterPro" id="IPR033116">
    <property type="entry name" value="TRYPSIN_SER"/>
</dbReference>
<keyword evidence="16" id="KW-0865">Zymogen</keyword>
<dbReference type="GO" id="GO:0004252">
    <property type="term" value="F:serine-type endopeptidase activity"/>
    <property type="evidence" value="ECO:0000318"/>
    <property type="project" value="GO_Central"/>
</dbReference>
<dbReference type="Pfam" id="PF00594">
    <property type="entry name" value="Gla"/>
    <property type="match status" value="1"/>
</dbReference>
<evidence type="ECO:0000256" key="2">
    <source>
        <dbReference type="ARBA" id="ARBA00004555"/>
    </source>
</evidence>
<evidence type="ECO:0000256" key="20">
    <source>
        <dbReference type="ARBA" id="ARBA00037553"/>
    </source>
</evidence>
<dbReference type="SMART" id="SM00069">
    <property type="entry name" value="GLA"/>
    <property type="match status" value="1"/>
</dbReference>
<dbReference type="OMA" id="VAPHNEC"/>
<keyword evidence="4" id="KW-0301">Gamma-carboxyglutamic acid</keyword>
<dbReference type="GO" id="GO:0007596">
    <property type="term" value="P:blood coagulation"/>
    <property type="evidence" value="ECO:0000318"/>
    <property type="project" value="GO_Central"/>
</dbReference>
<dbReference type="Reactome" id="R-XTR-159782">
    <property type="pathway name" value="Removal of aminoterminal propeptides from gamma-carboxylated proteins"/>
</dbReference>
<dbReference type="FunFam" id="4.10.740.10:FF:000001">
    <property type="entry name" value="vitamin K-dependent protein S"/>
    <property type="match status" value="1"/>
</dbReference>
<dbReference type="Bgee" id="ENSXETG00000002964">
    <property type="expression patterns" value="Expressed in liver and 3 other cell types or tissues"/>
</dbReference>
<dbReference type="PRINTS" id="PR00722">
    <property type="entry name" value="CHYMOTRYPSIN"/>
</dbReference>
<evidence type="ECO:0000256" key="27">
    <source>
        <dbReference type="PROSITE-ProRule" id="PRU00076"/>
    </source>
</evidence>
<evidence type="ECO:0000256" key="11">
    <source>
        <dbReference type="ARBA" id="ARBA00022824"/>
    </source>
</evidence>
<proteinExistence type="evidence at transcript level"/>
<dbReference type="SMART" id="SM00020">
    <property type="entry name" value="Tryp_SPc"/>
    <property type="match status" value="1"/>
</dbReference>
<evidence type="ECO:0000313" key="36">
    <source>
        <dbReference type="RefSeq" id="NP_001015759.1"/>
    </source>
</evidence>
<evidence type="ECO:0000259" key="32">
    <source>
        <dbReference type="PROSITE" id="PS50998"/>
    </source>
</evidence>
<comment type="caution">
    <text evidence="27">Lacks conserved residue(s) required for the propagation of feature annotation.</text>
</comment>
<dbReference type="InterPro" id="IPR012224">
    <property type="entry name" value="Pept_S1A_FX"/>
</dbReference>
<dbReference type="PROSITE" id="PS00135">
    <property type="entry name" value="TRYPSIN_SER"/>
    <property type="match status" value="1"/>
</dbReference>
<keyword evidence="18" id="KW-0325">Glycoprotein</keyword>
<evidence type="ECO:0000256" key="25">
    <source>
        <dbReference type="ARBA" id="ARBA00042906"/>
    </source>
</evidence>
<dbReference type="InterPro" id="IPR009003">
    <property type="entry name" value="Peptidase_S1_PA"/>
</dbReference>
<dbReference type="KEGG" id="xtr:548476"/>
<dbReference type="PROSITE" id="PS00011">
    <property type="entry name" value="GLA_1"/>
    <property type="match status" value="1"/>
</dbReference>
<dbReference type="Reactome" id="R-XTR-140837">
    <property type="pathway name" value="Intrinsic Pathway of Fibrin Clot Formation"/>
</dbReference>
<accession>F7AWS2</accession>
<keyword evidence="8" id="KW-0165">Cleavage on pair of basic residues</keyword>
<dbReference type="PaxDb" id="8364-ENSXETP00000062688"/>
<dbReference type="eggNOG" id="ENOG502QQ3W">
    <property type="taxonomic scope" value="Eukaryota"/>
</dbReference>
<keyword evidence="10 28" id="KW-0378">Hydrolase</keyword>
<evidence type="ECO:0000256" key="5">
    <source>
        <dbReference type="ARBA" id="ARBA00022525"/>
    </source>
</evidence>
<feature type="active site" description="Charge relay system" evidence="26">
    <location>
        <position position="282"/>
    </location>
</feature>
<dbReference type="RefSeq" id="NP_001015759.1">
    <property type="nucleotide sequence ID" value="NM_001015759.1"/>
</dbReference>
<dbReference type="FunFam" id="2.40.10.10:FF:000003">
    <property type="entry name" value="Transmembrane serine protease 3"/>
    <property type="match status" value="1"/>
</dbReference>
<gene>
    <name evidence="34 36 37" type="primary">proc</name>
    <name evidence="33" type="synonym">MGC107972</name>
    <name evidence="36" type="synonym">proc1</name>
</gene>
<dbReference type="CTD" id="5624"/>
<evidence type="ECO:0000259" key="30">
    <source>
        <dbReference type="PROSITE" id="PS50026"/>
    </source>
</evidence>
<dbReference type="Pfam" id="PF00089">
    <property type="entry name" value="Trypsin"/>
    <property type="match status" value="1"/>
</dbReference>
<dbReference type="AGR" id="Xenbase:XB-GENE-973141"/>
<dbReference type="GO" id="GO:0005615">
    <property type="term" value="C:extracellular space"/>
    <property type="evidence" value="ECO:0000318"/>
    <property type="project" value="GO_Central"/>
</dbReference>
<evidence type="ECO:0000256" key="6">
    <source>
        <dbReference type="ARBA" id="ARBA00022536"/>
    </source>
</evidence>
<keyword evidence="15" id="KW-0094">Blood coagulation</keyword>
<reference evidence="34" key="4">
    <citation type="submission" date="2011-06" db="UniProtKB">
        <authorList>
            <consortium name="Ensembl"/>
        </authorList>
    </citation>
    <scope>IDENTIFICATION</scope>
</reference>
<comment type="subcellular location">
    <subcellularLocation>
        <location evidence="1">Endoplasmic reticulum</location>
    </subcellularLocation>
    <subcellularLocation>
        <location evidence="2">Golgi apparatus</location>
    </subcellularLocation>
    <subcellularLocation>
        <location evidence="3">Secreted</location>
    </subcellularLocation>
</comment>
<dbReference type="STRING" id="8364.ENSXETP00000041763"/>
<comment type="function">
    <text evidence="20">Protein C is a vitamin K-dependent serine protease that regulates blood coagulation by inactivating factors Va and VIIIa in the presence of calcium ions and phospholipids. Exerts a protective effect on the endothelial cell barrier function.</text>
</comment>
<keyword evidence="9" id="KW-0356">Hemostasis</keyword>
<feature type="disulfide bond" evidence="27">
    <location>
        <begin position="98"/>
        <end position="108"/>
    </location>
</feature>
<dbReference type="PROSITE" id="PS00010">
    <property type="entry name" value="ASX_HYDROXYL"/>
    <property type="match status" value="1"/>
</dbReference>
<dbReference type="SUPFAM" id="SSF57630">
    <property type="entry name" value="GLA-domain"/>
    <property type="match status" value="1"/>
</dbReference>
<dbReference type="PANTHER" id="PTHR24278">
    <property type="entry name" value="COAGULATION FACTOR"/>
    <property type="match status" value="1"/>
</dbReference>
<dbReference type="PANTHER" id="PTHR24278:SF0">
    <property type="entry name" value="VITAMIN K-DEPENDENT PROTEIN C"/>
    <property type="match status" value="1"/>
</dbReference>
<dbReference type="InterPro" id="IPR001254">
    <property type="entry name" value="Trypsin_dom"/>
</dbReference>
<keyword evidence="12 28" id="KW-0720">Serine protease</keyword>
<dbReference type="EC" id="3.4.21.69" evidence="21"/>
<feature type="signal peptide" evidence="29">
    <location>
        <begin position="1"/>
        <end position="29"/>
    </location>
</feature>
<dbReference type="InterPro" id="IPR017857">
    <property type="entry name" value="Coagulation_fac-like_Gla_dom"/>
</dbReference>
<keyword evidence="6 27" id="KW-0245">EGF-like domain</keyword>
<dbReference type="EMBL" id="BC089695">
    <property type="protein sequence ID" value="AAH89695.1"/>
    <property type="molecule type" value="mRNA"/>
</dbReference>
<dbReference type="PROSITE" id="PS50240">
    <property type="entry name" value="TRYPSIN_DOM"/>
    <property type="match status" value="1"/>
</dbReference>
<dbReference type="PROSITE" id="PS50026">
    <property type="entry name" value="EGF_3"/>
    <property type="match status" value="1"/>
</dbReference>